<organism evidence="1 2">
    <name type="scientific">Candidatus Lloydbacteria bacterium RIFCSPHIGHO2_01_FULL_41_20</name>
    <dbReference type="NCBI Taxonomy" id="1798657"/>
    <lineage>
        <taxon>Bacteria</taxon>
        <taxon>Candidatus Lloydiibacteriota</taxon>
    </lineage>
</organism>
<name>A0A1G2CQN6_9BACT</name>
<reference evidence="1 2" key="1">
    <citation type="journal article" date="2016" name="Nat. Commun.">
        <title>Thousands of microbial genomes shed light on interconnected biogeochemical processes in an aquifer system.</title>
        <authorList>
            <person name="Anantharaman K."/>
            <person name="Brown C.T."/>
            <person name="Hug L.A."/>
            <person name="Sharon I."/>
            <person name="Castelle C.J."/>
            <person name="Probst A.J."/>
            <person name="Thomas B.C."/>
            <person name="Singh A."/>
            <person name="Wilkins M.J."/>
            <person name="Karaoz U."/>
            <person name="Brodie E.L."/>
            <person name="Williams K.H."/>
            <person name="Hubbard S.S."/>
            <person name="Banfield J.F."/>
        </authorList>
    </citation>
    <scope>NUCLEOTIDE SEQUENCE [LARGE SCALE GENOMIC DNA]</scope>
</reference>
<dbReference type="Proteomes" id="UP000178841">
    <property type="component" value="Unassembled WGS sequence"/>
</dbReference>
<gene>
    <name evidence="1" type="ORF">A2648_01930</name>
</gene>
<comment type="caution">
    <text evidence="1">The sequence shown here is derived from an EMBL/GenBank/DDBJ whole genome shotgun (WGS) entry which is preliminary data.</text>
</comment>
<dbReference type="EMBL" id="MHLH01000015">
    <property type="protein sequence ID" value="OGZ03693.1"/>
    <property type="molecule type" value="Genomic_DNA"/>
</dbReference>
<dbReference type="STRING" id="1798657.A2648_01930"/>
<dbReference type="AlphaFoldDB" id="A0A1G2CQN6"/>
<sequence>MGGGCLRVRLFFLRDYVNLFLFAVLSWRKPMDTRDMFPSLASMGFFTLNEEICGGYWERTLWTKVVITHNSQDYIVAGFLDKTADEDCNSVHCYDGRDYIFIPMRQIGILSWQKIKPRSISPEASELEWA</sequence>
<protein>
    <submittedName>
        <fullName evidence="1">Uncharacterized protein</fullName>
    </submittedName>
</protein>
<evidence type="ECO:0000313" key="2">
    <source>
        <dbReference type="Proteomes" id="UP000178841"/>
    </source>
</evidence>
<evidence type="ECO:0000313" key="1">
    <source>
        <dbReference type="EMBL" id="OGZ03693.1"/>
    </source>
</evidence>
<proteinExistence type="predicted"/>
<accession>A0A1G2CQN6</accession>